<feature type="coiled-coil region" evidence="2">
    <location>
        <begin position="298"/>
        <end position="325"/>
    </location>
</feature>
<name>A0A5S9Y4Z3_ARATH</name>
<proteinExistence type="inferred from homology"/>
<evidence type="ECO:0008006" key="7">
    <source>
        <dbReference type="Google" id="ProtNLM"/>
    </source>
</evidence>
<accession>A0A654G1U8</accession>
<dbReference type="ExpressionAtlas" id="A0A5S9Y4Z3">
    <property type="expression patterns" value="baseline and differential"/>
</dbReference>
<evidence type="ECO:0000313" key="4">
    <source>
        <dbReference type="EMBL" id="VYS67122.1"/>
    </source>
</evidence>
<dbReference type="GO" id="GO:0005685">
    <property type="term" value="C:U1 snRNP"/>
    <property type="evidence" value="ECO:0007669"/>
    <property type="project" value="InterPro"/>
</dbReference>
<protein>
    <recommendedName>
        <fullName evidence="7">LUC7 related protein</fullName>
    </recommendedName>
</protein>
<dbReference type="EMBL" id="CACSHJ010000096">
    <property type="protein sequence ID" value="CAA0403216.1"/>
    <property type="molecule type" value="Genomic_DNA"/>
</dbReference>
<sequence length="420" mass="47197">MDAMRKQLDVLMGANRNGDVTEVNRKYYDRDVCRLYLSGLCPHELFQLTKMDMGPCPKVHSLQLRKEYKDAKAKGVDNYDRELEDAIDRLIVECDRKIGRALNRLQEEDAKAAIAISVTEFTQSPEILELSKQIKEKMKEADLHDLEGKTDLKIRALELVEEMRTKRADLQAVLLLDAFNKDRTSLQQAVPAQQPAATLPPPDPRTQEMINEKLKKAEELGEQGMVDEAQKALEEAEALKKLTARQEPVVDSTKYTAADVRITDQKLRLCDICGAFLSVYDSDRRLADHFGGKLHLGYMLIRDKLAELQEEKNKVHKERVEERRRGVESENQVKTETEEIAVTEEEMLTAGVEIVTGTMTTENMTETIISHVAMTQEAGAVHGPGLGKDRGIMIAADAMTATKTLPKMVAPGLRGSHRCV</sequence>
<dbReference type="InterPro" id="IPR004882">
    <property type="entry name" value="Luc7-rel"/>
</dbReference>
<keyword evidence="2" id="KW-0175">Coiled coil</keyword>
<dbReference type="OrthoDB" id="153872at2759"/>
<accession>A0A5S9Y4Z3</accession>
<evidence type="ECO:0000313" key="6">
    <source>
        <dbReference type="Proteomes" id="UP000434276"/>
    </source>
</evidence>
<dbReference type="Pfam" id="PF03194">
    <property type="entry name" value="LUC7"/>
    <property type="match status" value="2"/>
</dbReference>
<evidence type="ECO:0000313" key="3">
    <source>
        <dbReference type="EMBL" id="CAA0403216.1"/>
    </source>
</evidence>
<evidence type="ECO:0000313" key="5">
    <source>
        <dbReference type="Proteomes" id="UP000426265"/>
    </source>
</evidence>
<dbReference type="GO" id="GO:0006376">
    <property type="term" value="P:mRNA splice site recognition"/>
    <property type="evidence" value="ECO:0007669"/>
    <property type="project" value="InterPro"/>
</dbReference>
<dbReference type="Proteomes" id="UP000434276">
    <property type="component" value="Unassembled WGS sequence"/>
</dbReference>
<dbReference type="GO" id="GO:0003729">
    <property type="term" value="F:mRNA binding"/>
    <property type="evidence" value="ECO:0007669"/>
    <property type="project" value="InterPro"/>
</dbReference>
<dbReference type="AlphaFoldDB" id="A0A5S9Y4Z3"/>
<organism evidence="3 6">
    <name type="scientific">Arabidopsis thaliana</name>
    <name type="common">Mouse-ear cress</name>
    <dbReference type="NCBI Taxonomy" id="3702"/>
    <lineage>
        <taxon>Eukaryota</taxon>
        <taxon>Viridiplantae</taxon>
        <taxon>Streptophyta</taxon>
        <taxon>Embryophyta</taxon>
        <taxon>Tracheophyta</taxon>
        <taxon>Spermatophyta</taxon>
        <taxon>Magnoliopsida</taxon>
        <taxon>eudicotyledons</taxon>
        <taxon>Gunneridae</taxon>
        <taxon>Pentapetalae</taxon>
        <taxon>rosids</taxon>
        <taxon>malvids</taxon>
        <taxon>Brassicales</taxon>
        <taxon>Brassicaceae</taxon>
        <taxon>Camelineae</taxon>
        <taxon>Arabidopsis</taxon>
    </lineage>
</organism>
<dbReference type="PANTHER" id="PTHR12375">
    <property type="entry name" value="RNA-BINDING PROTEIN LUC7-RELATED"/>
    <property type="match status" value="1"/>
</dbReference>
<comment type="similarity">
    <text evidence="1">Belongs to the Luc7 family.</text>
</comment>
<dbReference type="EMBL" id="CACRSJ010000110">
    <property type="protein sequence ID" value="VYS67122.1"/>
    <property type="molecule type" value="Genomic_DNA"/>
</dbReference>
<evidence type="ECO:0000256" key="2">
    <source>
        <dbReference type="SAM" id="Coils"/>
    </source>
</evidence>
<gene>
    <name evidence="4" type="ORF">AN1_LOCUS22523</name>
    <name evidence="3" type="ORF">C24_LOCUS22413</name>
</gene>
<evidence type="ECO:0000256" key="1">
    <source>
        <dbReference type="ARBA" id="ARBA00005655"/>
    </source>
</evidence>
<reference evidence="3 6" key="1">
    <citation type="submission" date="2019-12" db="EMBL/GenBank/DDBJ databases">
        <authorList>
            <person name="Jiao W.-B."/>
            <person name="Schneeberger K."/>
        </authorList>
    </citation>
    <scope>NUCLEOTIDE SEQUENCE [LARGE SCALE GENOMIC DNA]</scope>
    <source>
        <strain evidence="5">cv. An-1</strain>
        <strain evidence="6">cv. C24</strain>
    </source>
</reference>
<dbReference type="Proteomes" id="UP000426265">
    <property type="component" value="Unassembled WGS sequence"/>
</dbReference>